<reference evidence="2" key="2">
    <citation type="submission" date="2021-04" db="EMBL/GenBank/DDBJ databases">
        <authorList>
            <person name="Gilroy R."/>
        </authorList>
    </citation>
    <scope>NUCLEOTIDE SEQUENCE</scope>
    <source>
        <strain evidence="2">CHK188-4685</strain>
    </source>
</reference>
<dbReference type="Proteomes" id="UP000886804">
    <property type="component" value="Unassembled WGS sequence"/>
</dbReference>
<dbReference type="InterPro" id="IPR036397">
    <property type="entry name" value="RNaseH_sf"/>
</dbReference>
<dbReference type="InterPro" id="IPR002156">
    <property type="entry name" value="RNaseH_domain"/>
</dbReference>
<comment type="caution">
    <text evidence="2">The sequence shown here is derived from an EMBL/GenBank/DDBJ whole genome shotgun (WGS) entry which is preliminary data.</text>
</comment>
<dbReference type="AlphaFoldDB" id="A0A9D2RLW6"/>
<name>A0A9D2RLW6_9FIRM</name>
<gene>
    <name evidence="2" type="ORF">H9716_12415</name>
</gene>
<reference evidence="2" key="1">
    <citation type="journal article" date="2021" name="PeerJ">
        <title>Extensive microbial diversity within the chicken gut microbiome revealed by metagenomics and culture.</title>
        <authorList>
            <person name="Gilroy R."/>
            <person name="Ravi A."/>
            <person name="Getino M."/>
            <person name="Pursley I."/>
            <person name="Horton D.L."/>
            <person name="Alikhan N.F."/>
            <person name="Baker D."/>
            <person name="Gharbi K."/>
            <person name="Hall N."/>
            <person name="Watson M."/>
            <person name="Adriaenssens E.M."/>
            <person name="Foster-Nyarko E."/>
            <person name="Jarju S."/>
            <person name="Secka A."/>
            <person name="Antonio M."/>
            <person name="Oren A."/>
            <person name="Chaudhuri R.R."/>
            <person name="La Ragione R."/>
            <person name="Hildebrand F."/>
            <person name="Pallen M.J."/>
        </authorList>
    </citation>
    <scope>NUCLEOTIDE SEQUENCE</scope>
    <source>
        <strain evidence="2">CHK188-4685</strain>
    </source>
</reference>
<sequence length="120" mass="13867">MYEVTVKIGASPSKYWGSLEFTDAAGRPHRKEIEGERDASKQSNTLEALIECLKVLKKPCMLNIYSAEDYVVSAFQYEWLTGWQAAGWKNAKGKTIRNVEQWQKIWTLLSPHSRRVMKEE</sequence>
<organism evidence="2 3">
    <name type="scientific">Candidatus Enterocloster faecavium</name>
    <dbReference type="NCBI Taxonomy" id="2838560"/>
    <lineage>
        <taxon>Bacteria</taxon>
        <taxon>Bacillati</taxon>
        <taxon>Bacillota</taxon>
        <taxon>Clostridia</taxon>
        <taxon>Lachnospirales</taxon>
        <taxon>Lachnospiraceae</taxon>
        <taxon>Enterocloster</taxon>
    </lineage>
</organism>
<protein>
    <recommendedName>
        <fullName evidence="1">RNase H type-1 domain-containing protein</fullName>
    </recommendedName>
</protein>
<feature type="domain" description="RNase H type-1" evidence="1">
    <location>
        <begin position="14"/>
        <end position="120"/>
    </location>
</feature>
<dbReference type="Pfam" id="PF00075">
    <property type="entry name" value="RNase_H"/>
    <property type="match status" value="1"/>
</dbReference>
<accession>A0A9D2RLW6</accession>
<dbReference type="Gene3D" id="3.30.420.10">
    <property type="entry name" value="Ribonuclease H-like superfamily/Ribonuclease H"/>
    <property type="match status" value="1"/>
</dbReference>
<evidence type="ECO:0000313" key="2">
    <source>
        <dbReference type="EMBL" id="HJB08644.1"/>
    </source>
</evidence>
<dbReference type="EMBL" id="DWYS01000145">
    <property type="protein sequence ID" value="HJB08644.1"/>
    <property type="molecule type" value="Genomic_DNA"/>
</dbReference>
<dbReference type="GO" id="GO:0003676">
    <property type="term" value="F:nucleic acid binding"/>
    <property type="evidence" value="ECO:0007669"/>
    <property type="project" value="InterPro"/>
</dbReference>
<dbReference type="PROSITE" id="PS50879">
    <property type="entry name" value="RNASE_H_1"/>
    <property type="match status" value="1"/>
</dbReference>
<evidence type="ECO:0000313" key="3">
    <source>
        <dbReference type="Proteomes" id="UP000886804"/>
    </source>
</evidence>
<dbReference type="InterPro" id="IPR012337">
    <property type="entry name" value="RNaseH-like_sf"/>
</dbReference>
<proteinExistence type="predicted"/>
<dbReference type="SUPFAM" id="SSF53098">
    <property type="entry name" value="Ribonuclease H-like"/>
    <property type="match status" value="1"/>
</dbReference>
<evidence type="ECO:0000259" key="1">
    <source>
        <dbReference type="PROSITE" id="PS50879"/>
    </source>
</evidence>
<dbReference type="GO" id="GO:0004523">
    <property type="term" value="F:RNA-DNA hybrid ribonuclease activity"/>
    <property type="evidence" value="ECO:0007669"/>
    <property type="project" value="InterPro"/>
</dbReference>